<organism evidence="2 3">
    <name type="scientific">Pantoea ananatis (strain AJ13355)</name>
    <dbReference type="NCBI Taxonomy" id="932677"/>
    <lineage>
        <taxon>Bacteria</taxon>
        <taxon>Pseudomonadati</taxon>
        <taxon>Pseudomonadota</taxon>
        <taxon>Gammaproteobacteria</taxon>
        <taxon>Enterobacterales</taxon>
        <taxon>Erwiniaceae</taxon>
        <taxon>Pantoea</taxon>
    </lineage>
</organism>
<evidence type="ECO:0000313" key="3">
    <source>
        <dbReference type="Proteomes" id="UP000006690"/>
    </source>
</evidence>
<dbReference type="KEGG" id="paj:PAJ_2511"/>
<dbReference type="Proteomes" id="UP000006690">
    <property type="component" value="Chromosome"/>
</dbReference>
<dbReference type="InterPro" id="IPR011646">
    <property type="entry name" value="KAP_P-loop"/>
</dbReference>
<feature type="domain" description="KAP NTPase" evidence="1">
    <location>
        <begin position="29"/>
        <end position="278"/>
    </location>
</feature>
<evidence type="ECO:0000313" key="2">
    <source>
        <dbReference type="EMBL" id="BAK12591.1"/>
    </source>
</evidence>
<dbReference type="PATRIC" id="fig|932677.3.peg.2920"/>
<gene>
    <name evidence="2" type="ordered locus">PAJ_2511</name>
</gene>
<dbReference type="HOGENOM" id="CLU_039725_3_2_6"/>
<dbReference type="Pfam" id="PF07693">
    <property type="entry name" value="KAP_NTPase"/>
    <property type="match status" value="1"/>
</dbReference>
<protein>
    <submittedName>
        <fullName evidence="2">Predicted P-loop ATPase</fullName>
    </submittedName>
</protein>
<accession>A0A0H3KZJ7</accession>
<dbReference type="SUPFAM" id="SSF52540">
    <property type="entry name" value="P-loop containing nucleoside triphosphate hydrolases"/>
    <property type="match status" value="1"/>
</dbReference>
<proteinExistence type="predicted"/>
<dbReference type="RefSeq" id="WP_014594553.1">
    <property type="nucleotide sequence ID" value="NC_017531.2"/>
</dbReference>
<dbReference type="OrthoDB" id="88903at2"/>
<reference evidence="3" key="1">
    <citation type="journal article" date="2012" name="Appl. Microbiol. Biotechnol.">
        <title>The complete genome sequence of Pantoea ananatis AJ13355, an organism with great biotechnological potential.</title>
        <authorList>
            <person name="Hara Y."/>
            <person name="Kadotani N."/>
            <person name="Izui H."/>
            <person name="Katashkina J.I."/>
            <person name="Kuvaeva T.M."/>
            <person name="Andreeva I.G."/>
            <person name="Golubeva L.I."/>
            <person name="Malko D.B."/>
            <person name="Makeev V.J."/>
            <person name="Mashko S.V."/>
            <person name="Kozlov Y.I."/>
        </authorList>
    </citation>
    <scope>NUCLEOTIDE SEQUENCE [LARGE SCALE GENOMIC DNA]</scope>
    <source>
        <strain evidence="3">AJ13355</strain>
    </source>
</reference>
<dbReference type="InterPro" id="IPR027417">
    <property type="entry name" value="P-loop_NTPase"/>
</dbReference>
<dbReference type="AlphaFoldDB" id="A0A0H3KZJ7"/>
<dbReference type="EMBL" id="AP012032">
    <property type="protein sequence ID" value="BAK12591.1"/>
    <property type="molecule type" value="Genomic_DNA"/>
</dbReference>
<name>A0A0H3KZJ7_PANAA</name>
<sequence>MSFIQSPTDFSQGFNTNTDIFTRINLFRNLINLCDNSPEENLVIALDDQWGEGKTSFVKMMKGQIEKDYSDKFNAIYFDAFECDYHSDPFISISAEFYSLINKQESKLGGFKNAFINITKRVGAAALIGGLKAVINTTSAGLISGDKLIDATVNAGKDVSDNLTGSLEEYIKKKITTASEEKEDISKFREILSKMHEESNKKTIFIIDELDRARPDYSLDLLEKIKHLFSVKGVIFILVMNRTQFEKCIEKRYGSIDSRMYLNKFINFFFTLPKIKQHDITRANYYTKTTIYSYMSRLLSSNNVIEVGGVIHKTLCYLLDVNGCSLRECERCLSLLSIFKPSTGFINYYNEYSSSLAFVIFLKVYNPKLLDSFIEKTTDLKTVTSKINIFNNSAVHLPEVDILLKSINYHYLTEEELKKPEYAGMYTNLTVGSPDLSPFVYFDSNLKNFTLE</sequence>
<evidence type="ECO:0000259" key="1">
    <source>
        <dbReference type="Pfam" id="PF07693"/>
    </source>
</evidence>
<dbReference type="Gene3D" id="3.40.50.300">
    <property type="entry name" value="P-loop containing nucleotide triphosphate hydrolases"/>
    <property type="match status" value="1"/>
</dbReference>
<dbReference type="eggNOG" id="COG4928">
    <property type="taxonomic scope" value="Bacteria"/>
</dbReference>